<evidence type="ECO:0000313" key="1">
    <source>
        <dbReference type="EMBL" id="EQK42700.1"/>
    </source>
</evidence>
<reference evidence="1 2" key="1">
    <citation type="submission" date="2013-06" db="EMBL/GenBank/DDBJ databases">
        <authorList>
            <person name="Walk S."/>
            <person name="Aronoff D."/>
            <person name="Young V.Y."/>
            <person name="Marsh J."/>
            <person name="Harrison L."/>
            <person name="Daugherty S.C."/>
            <person name="Shefchek K.A."/>
            <person name="Hine E.E."/>
            <person name="Tallon L.J."/>
            <person name="Sadzewicz L.K."/>
            <person name="Rasko D.A."/>
        </authorList>
    </citation>
    <scope>NUCLEOTIDE SEQUENCE [LARGE SCALE GENOMIC DNA]</scope>
    <source>
        <strain evidence="1 2">ATCC 638</strain>
    </source>
</reference>
<gene>
    <name evidence="1" type="ORF">C672_1644</name>
</gene>
<dbReference type="InterPro" id="IPR001661">
    <property type="entry name" value="Glyco_hydro_37"/>
</dbReference>
<dbReference type="Gene3D" id="1.50.10.10">
    <property type="match status" value="1"/>
</dbReference>
<organism evidence="1 2">
    <name type="scientific">Paraclostridium bifermentans ATCC 638 = DSM 14991</name>
    <dbReference type="NCBI Taxonomy" id="1233171"/>
    <lineage>
        <taxon>Bacteria</taxon>
        <taxon>Bacillati</taxon>
        <taxon>Bacillota</taxon>
        <taxon>Clostridia</taxon>
        <taxon>Peptostreptococcales</taxon>
        <taxon>Peptostreptococcaceae</taxon>
        <taxon>Paraclostridium</taxon>
    </lineage>
</organism>
<name>T4VNK2_PARBF</name>
<dbReference type="GeneID" id="67472494"/>
<comment type="caution">
    <text evidence="1">The sequence shown here is derived from an EMBL/GenBank/DDBJ whole genome shotgun (WGS) entry which is preliminary data.</text>
</comment>
<sequence length="129" mass="15239">MLVYKNISNGTMIGHSINQEYVDLNSFLYKEKIILSEIAKTLNYNKDSEKYLKEVKYIRDYINKNMYDIETGYYYDLQIKQDKDKILVDRGKGTEGFMPLWANVATIQQAKSVRDDVMDEKNLIYKEVL</sequence>
<accession>T4VNK2</accession>
<dbReference type="InterPro" id="IPR008928">
    <property type="entry name" value="6-hairpin_glycosidase_sf"/>
</dbReference>
<dbReference type="PANTHER" id="PTHR23403:SF1">
    <property type="entry name" value="TREHALASE"/>
    <property type="match status" value="1"/>
</dbReference>
<dbReference type="Pfam" id="PF01204">
    <property type="entry name" value="Trehalase"/>
    <property type="match status" value="1"/>
</dbReference>
<dbReference type="InterPro" id="IPR012341">
    <property type="entry name" value="6hp_glycosidase-like_sf"/>
</dbReference>
<dbReference type="GO" id="GO:0004555">
    <property type="term" value="F:alpha,alpha-trehalase activity"/>
    <property type="evidence" value="ECO:0007669"/>
    <property type="project" value="InterPro"/>
</dbReference>
<dbReference type="EMBL" id="AVNC01000015">
    <property type="protein sequence ID" value="EQK42700.1"/>
    <property type="molecule type" value="Genomic_DNA"/>
</dbReference>
<evidence type="ECO:0000313" key="2">
    <source>
        <dbReference type="Proteomes" id="UP000015688"/>
    </source>
</evidence>
<protein>
    <submittedName>
        <fullName evidence="1">Trehalase family protein</fullName>
    </submittedName>
</protein>
<dbReference type="Proteomes" id="UP000015688">
    <property type="component" value="Unassembled WGS sequence"/>
</dbReference>
<dbReference type="PANTHER" id="PTHR23403">
    <property type="entry name" value="TREHALASE"/>
    <property type="match status" value="1"/>
</dbReference>
<dbReference type="AlphaFoldDB" id="T4VNK2"/>
<dbReference type="GO" id="GO:0005993">
    <property type="term" value="P:trehalose catabolic process"/>
    <property type="evidence" value="ECO:0007669"/>
    <property type="project" value="TreeGrafter"/>
</dbReference>
<proteinExistence type="predicted"/>
<dbReference type="PATRIC" id="fig|1233171.3.peg.1535"/>
<dbReference type="SUPFAM" id="SSF48208">
    <property type="entry name" value="Six-hairpin glycosidases"/>
    <property type="match status" value="1"/>
</dbReference>
<dbReference type="RefSeq" id="WP_021432818.1">
    <property type="nucleotide sequence ID" value="NZ_AVNC01000015.1"/>
</dbReference>